<keyword evidence="1" id="KW-0479">Metal-binding</keyword>
<evidence type="ECO:0000313" key="7">
    <source>
        <dbReference type="EMBL" id="THU86549.1"/>
    </source>
</evidence>
<evidence type="ECO:0000256" key="4">
    <source>
        <dbReference type="PROSITE-ProRule" id="PRU00042"/>
    </source>
</evidence>
<dbReference type="SMART" id="SM00355">
    <property type="entry name" value="ZnF_C2H2"/>
    <property type="match status" value="3"/>
</dbReference>
<dbReference type="Proteomes" id="UP000297245">
    <property type="component" value="Unassembled WGS sequence"/>
</dbReference>
<evidence type="ECO:0000256" key="5">
    <source>
        <dbReference type="SAM" id="MobiDB-lite"/>
    </source>
</evidence>
<dbReference type="GO" id="GO:0000981">
    <property type="term" value="F:DNA-binding transcription factor activity, RNA polymerase II-specific"/>
    <property type="evidence" value="ECO:0007669"/>
    <property type="project" value="TreeGrafter"/>
</dbReference>
<reference evidence="7 8" key="1">
    <citation type="journal article" date="2019" name="Nat. Ecol. Evol.">
        <title>Megaphylogeny resolves global patterns of mushroom evolution.</title>
        <authorList>
            <person name="Varga T."/>
            <person name="Krizsan K."/>
            <person name="Foldi C."/>
            <person name="Dima B."/>
            <person name="Sanchez-Garcia M."/>
            <person name="Sanchez-Ramirez S."/>
            <person name="Szollosi G.J."/>
            <person name="Szarkandi J.G."/>
            <person name="Papp V."/>
            <person name="Albert L."/>
            <person name="Andreopoulos W."/>
            <person name="Angelini C."/>
            <person name="Antonin V."/>
            <person name="Barry K.W."/>
            <person name="Bougher N.L."/>
            <person name="Buchanan P."/>
            <person name="Buyck B."/>
            <person name="Bense V."/>
            <person name="Catcheside P."/>
            <person name="Chovatia M."/>
            <person name="Cooper J."/>
            <person name="Damon W."/>
            <person name="Desjardin D."/>
            <person name="Finy P."/>
            <person name="Geml J."/>
            <person name="Haridas S."/>
            <person name="Hughes K."/>
            <person name="Justo A."/>
            <person name="Karasinski D."/>
            <person name="Kautmanova I."/>
            <person name="Kiss B."/>
            <person name="Kocsube S."/>
            <person name="Kotiranta H."/>
            <person name="LaButti K.M."/>
            <person name="Lechner B.E."/>
            <person name="Liimatainen K."/>
            <person name="Lipzen A."/>
            <person name="Lukacs Z."/>
            <person name="Mihaltcheva S."/>
            <person name="Morgado L.N."/>
            <person name="Niskanen T."/>
            <person name="Noordeloos M.E."/>
            <person name="Ohm R.A."/>
            <person name="Ortiz-Santana B."/>
            <person name="Ovrebo C."/>
            <person name="Racz N."/>
            <person name="Riley R."/>
            <person name="Savchenko A."/>
            <person name="Shiryaev A."/>
            <person name="Soop K."/>
            <person name="Spirin V."/>
            <person name="Szebenyi C."/>
            <person name="Tomsovsky M."/>
            <person name="Tulloss R.E."/>
            <person name="Uehling J."/>
            <person name="Grigoriev I.V."/>
            <person name="Vagvolgyi C."/>
            <person name="Papp T."/>
            <person name="Martin F.M."/>
            <person name="Miettinen O."/>
            <person name="Hibbett D.S."/>
            <person name="Nagy L.G."/>
        </authorList>
    </citation>
    <scope>NUCLEOTIDE SEQUENCE [LARGE SCALE GENOMIC DNA]</scope>
    <source>
        <strain evidence="7 8">CBS 962.96</strain>
    </source>
</reference>
<evidence type="ECO:0000259" key="6">
    <source>
        <dbReference type="PROSITE" id="PS50157"/>
    </source>
</evidence>
<keyword evidence="8" id="KW-1185">Reference proteome</keyword>
<protein>
    <recommendedName>
        <fullName evidence="6">C2H2-type domain-containing protein</fullName>
    </recommendedName>
</protein>
<evidence type="ECO:0000313" key="8">
    <source>
        <dbReference type="Proteomes" id="UP000297245"/>
    </source>
</evidence>
<dbReference type="SUPFAM" id="SSF57667">
    <property type="entry name" value="beta-beta-alpha zinc fingers"/>
    <property type="match status" value="2"/>
</dbReference>
<sequence>MARRLGEQLQDLSSAFPPEPPLAEQPETTPAENIPPALNKQQEAVLLTIKTILALLEKDAVAHATLASTFVANASVGSVLDVLKNSLAAGTVSKELFGPLSQSLVSLARSEALFGNLRHSNASSIQLDLGKRKREQHDDGAQAQAPRPLKKPFLPSPDLYSTVSEAVRIVSHALATPTTIAVDPTLIASIQHPLHHIFLFSVTSSVRGGPEMNPLQEIGGLIQVLGVLTGIQIGQMPDPERESSNTPADIGTAVYPCMTTGCRKMFSRLFSLRGHHRVHSAHRPFRCESCPASFTRNHDLKRHSKMHERKAWKCAGCDKLFSRRDAIRRHKNASQSKDGKQACVEAEIQEVEGDASEDASREEKRARIWTGIVNNEAQAVHPGSGYPDGVIEEGEIPPHIITATQAAVLHLHPILQTYVSNSSGMPITTATPLDPTGGQATLASVIARAQSQSIPLPALPAPLQPNGGLNVSPAIQGLDDSSSVPTLSMYGLSDEQTKLLEEAITNAALAAQAQAEAEAALEEDSDDLLDGEDEDSNMDTDEVEAGSMLPATT</sequence>
<keyword evidence="2 4" id="KW-0863">Zinc-finger</keyword>
<evidence type="ECO:0000256" key="3">
    <source>
        <dbReference type="ARBA" id="ARBA00022833"/>
    </source>
</evidence>
<feature type="compositionally biased region" description="Acidic residues" evidence="5">
    <location>
        <begin position="519"/>
        <end position="544"/>
    </location>
</feature>
<evidence type="ECO:0000256" key="1">
    <source>
        <dbReference type="ARBA" id="ARBA00022723"/>
    </source>
</evidence>
<feature type="region of interest" description="Disordered" evidence="5">
    <location>
        <begin position="1"/>
        <end position="34"/>
    </location>
</feature>
<dbReference type="EMBL" id="ML179492">
    <property type="protein sequence ID" value="THU86549.1"/>
    <property type="molecule type" value="Genomic_DNA"/>
</dbReference>
<dbReference type="PANTHER" id="PTHR23235">
    <property type="entry name" value="KRUEPPEL-LIKE TRANSCRIPTION FACTOR"/>
    <property type="match status" value="1"/>
</dbReference>
<dbReference type="PROSITE" id="PS00028">
    <property type="entry name" value="ZINC_FINGER_C2H2_1"/>
    <property type="match status" value="2"/>
</dbReference>
<proteinExistence type="predicted"/>
<feature type="domain" description="C2H2-type" evidence="6">
    <location>
        <begin position="312"/>
        <end position="340"/>
    </location>
</feature>
<dbReference type="Pfam" id="PF00096">
    <property type="entry name" value="zf-C2H2"/>
    <property type="match status" value="1"/>
</dbReference>
<dbReference type="GO" id="GO:0008270">
    <property type="term" value="F:zinc ion binding"/>
    <property type="evidence" value="ECO:0007669"/>
    <property type="project" value="UniProtKB-KW"/>
</dbReference>
<feature type="domain" description="C2H2-type" evidence="6">
    <location>
        <begin position="255"/>
        <end position="284"/>
    </location>
</feature>
<organism evidence="7 8">
    <name type="scientific">Dendrothele bispora (strain CBS 962.96)</name>
    <dbReference type="NCBI Taxonomy" id="1314807"/>
    <lineage>
        <taxon>Eukaryota</taxon>
        <taxon>Fungi</taxon>
        <taxon>Dikarya</taxon>
        <taxon>Basidiomycota</taxon>
        <taxon>Agaricomycotina</taxon>
        <taxon>Agaricomycetes</taxon>
        <taxon>Agaricomycetidae</taxon>
        <taxon>Agaricales</taxon>
        <taxon>Agaricales incertae sedis</taxon>
        <taxon>Dendrothele</taxon>
    </lineage>
</organism>
<feature type="region of interest" description="Disordered" evidence="5">
    <location>
        <begin position="130"/>
        <end position="149"/>
    </location>
</feature>
<dbReference type="InterPro" id="IPR013087">
    <property type="entry name" value="Znf_C2H2_type"/>
</dbReference>
<dbReference type="Gene3D" id="3.30.160.60">
    <property type="entry name" value="Classic Zinc Finger"/>
    <property type="match status" value="1"/>
</dbReference>
<evidence type="ECO:0000256" key="2">
    <source>
        <dbReference type="ARBA" id="ARBA00022771"/>
    </source>
</evidence>
<feature type="domain" description="C2H2-type" evidence="6">
    <location>
        <begin position="285"/>
        <end position="312"/>
    </location>
</feature>
<gene>
    <name evidence="7" type="ORF">K435DRAFT_683398</name>
</gene>
<name>A0A4S8LCH7_DENBC</name>
<dbReference type="PROSITE" id="PS50157">
    <property type="entry name" value="ZINC_FINGER_C2H2_2"/>
    <property type="match status" value="3"/>
</dbReference>
<dbReference type="OrthoDB" id="8922241at2759"/>
<dbReference type="InterPro" id="IPR036236">
    <property type="entry name" value="Znf_C2H2_sf"/>
</dbReference>
<feature type="region of interest" description="Disordered" evidence="5">
    <location>
        <begin position="515"/>
        <end position="553"/>
    </location>
</feature>
<dbReference type="PANTHER" id="PTHR23235:SF120">
    <property type="entry name" value="KRUPPEL-LIKE FACTOR 15"/>
    <property type="match status" value="1"/>
</dbReference>
<dbReference type="GO" id="GO:0000978">
    <property type="term" value="F:RNA polymerase II cis-regulatory region sequence-specific DNA binding"/>
    <property type="evidence" value="ECO:0007669"/>
    <property type="project" value="TreeGrafter"/>
</dbReference>
<accession>A0A4S8LCH7</accession>
<keyword evidence="3" id="KW-0862">Zinc</keyword>
<dbReference type="AlphaFoldDB" id="A0A4S8LCH7"/>